<keyword evidence="2" id="KW-0274">FAD</keyword>
<evidence type="ECO:0000256" key="3">
    <source>
        <dbReference type="ARBA" id="ARBA00023002"/>
    </source>
</evidence>
<dbReference type="Proteomes" id="UP000317039">
    <property type="component" value="Chromosome"/>
</dbReference>
<dbReference type="AlphaFoldDB" id="A0A516NX83"/>
<evidence type="ECO:0000256" key="1">
    <source>
        <dbReference type="ARBA" id="ARBA00022630"/>
    </source>
</evidence>
<evidence type="ECO:0000256" key="2">
    <source>
        <dbReference type="ARBA" id="ARBA00022827"/>
    </source>
</evidence>
<dbReference type="PANTHER" id="PTHR43884">
    <property type="entry name" value="ACYL-COA DEHYDROGENASE"/>
    <property type="match status" value="1"/>
</dbReference>
<evidence type="ECO:0000313" key="6">
    <source>
        <dbReference type="Proteomes" id="UP000317039"/>
    </source>
</evidence>
<protein>
    <recommendedName>
        <fullName evidence="4">Acyl-CoA dehydrogenase/oxidase C-terminal domain-containing protein</fullName>
    </recommendedName>
</protein>
<dbReference type="PANTHER" id="PTHR43884:SF20">
    <property type="entry name" value="ACYL-COA DEHYDROGENASE FADE28"/>
    <property type="match status" value="1"/>
</dbReference>
<gene>
    <name evidence="5" type="ORF">FOH10_15635</name>
</gene>
<dbReference type="GO" id="GO:0003995">
    <property type="term" value="F:acyl-CoA dehydrogenase activity"/>
    <property type="evidence" value="ECO:0007669"/>
    <property type="project" value="TreeGrafter"/>
</dbReference>
<evidence type="ECO:0000259" key="4">
    <source>
        <dbReference type="Pfam" id="PF00441"/>
    </source>
</evidence>
<dbReference type="InterPro" id="IPR009075">
    <property type="entry name" value="AcylCo_DH/oxidase_C"/>
</dbReference>
<feature type="domain" description="Acyl-CoA dehydrogenase/oxidase C-terminal" evidence="4">
    <location>
        <begin position="62"/>
        <end position="199"/>
    </location>
</feature>
<proteinExistence type="predicted"/>
<accession>A0A516NX83</accession>
<dbReference type="KEGG" id="nod:FOH10_15635"/>
<dbReference type="SUPFAM" id="SSF47203">
    <property type="entry name" value="Acyl-CoA dehydrogenase C-terminal domain-like"/>
    <property type="match status" value="1"/>
</dbReference>
<dbReference type="InterPro" id="IPR036250">
    <property type="entry name" value="AcylCo_DH-like_C"/>
</dbReference>
<reference evidence="5 6" key="1">
    <citation type="submission" date="2019-07" db="EMBL/GenBank/DDBJ databases">
        <title>Complete Genome Sequence and Methylome Analysis of Nocardia otitidis-caviarum NEB252.</title>
        <authorList>
            <person name="Fomenkov A."/>
            <person name="Anton B.P."/>
            <person name="Vincze T."/>
            <person name="Roberts R.J."/>
        </authorList>
    </citation>
    <scope>NUCLEOTIDE SEQUENCE [LARGE SCALE GENOMIC DNA]</scope>
    <source>
        <strain evidence="5 6">NEB252</strain>
    </source>
</reference>
<dbReference type="Pfam" id="PF00441">
    <property type="entry name" value="Acyl-CoA_dh_1"/>
    <property type="match status" value="1"/>
</dbReference>
<dbReference type="Gene3D" id="1.20.140.10">
    <property type="entry name" value="Butyryl-CoA Dehydrogenase, subunit A, domain 3"/>
    <property type="match status" value="1"/>
</dbReference>
<organism evidence="5 6">
    <name type="scientific">Nocardia otitidiscaviarum</name>
    <dbReference type="NCBI Taxonomy" id="1823"/>
    <lineage>
        <taxon>Bacteria</taxon>
        <taxon>Bacillati</taxon>
        <taxon>Actinomycetota</taxon>
        <taxon>Actinomycetes</taxon>
        <taxon>Mycobacteriales</taxon>
        <taxon>Nocardiaceae</taxon>
        <taxon>Nocardia</taxon>
    </lineage>
</organism>
<keyword evidence="3" id="KW-0560">Oxidoreductase</keyword>
<sequence length="210" mass="22238">MCAASVDGVPGVVVLTGGTGGVGVGALTAFDPSRPLGRLECQGAAVELVVTEQAVVTALRRRGRLLVAAELLGVAQRAFDRTVEHVARRVQFGRTIGSFQAVKHRLADLLTQVELTRSAVYGAAWRLGAAREDPHVDGDLAVAAALAADTATTVTKAAVQLHGGIAITWEHWAHRYLRRAHAMVALTGSASDHRRRLAELVDLEDGAYDH</sequence>
<evidence type="ECO:0000313" key="5">
    <source>
        <dbReference type="EMBL" id="QDP83518.1"/>
    </source>
</evidence>
<keyword evidence="1" id="KW-0285">Flavoprotein</keyword>
<dbReference type="EMBL" id="CP041695">
    <property type="protein sequence ID" value="QDP83518.1"/>
    <property type="molecule type" value="Genomic_DNA"/>
</dbReference>
<name>A0A516NX83_9NOCA</name>